<evidence type="ECO:0000313" key="2">
    <source>
        <dbReference type="EMBL" id="KNC76636.1"/>
    </source>
</evidence>
<dbReference type="Proteomes" id="UP000054560">
    <property type="component" value="Unassembled WGS sequence"/>
</dbReference>
<sequence length="235" mass="26377">MTTAYGGTVPGDGRIGAELLPYLPLRQTLKDGTAVELDFFREDEYEQGFTLMNQIIVEGQSWPFMHAYDSVDAFRCYFLSHAAFVVRVCDVPEKFTKATDSTIVENASTGTDLGTVDLRKDAILGCFYVKPNFPDRCSGICNGGFITNPMARRRGVAKLMGKLYCRLAKDLGYRGCLFNLVFASNEASLRLWDGLGFTRLACLPQCAELKGIDGFTDAYQYYRNLLEYDYKNEEV</sequence>
<name>A0A0L0FJK2_9EUKA</name>
<dbReference type="Pfam" id="PF00583">
    <property type="entry name" value="Acetyltransf_1"/>
    <property type="match status" value="1"/>
</dbReference>
<dbReference type="GO" id="GO:0016747">
    <property type="term" value="F:acyltransferase activity, transferring groups other than amino-acyl groups"/>
    <property type="evidence" value="ECO:0007669"/>
    <property type="project" value="InterPro"/>
</dbReference>
<dbReference type="AlphaFoldDB" id="A0A0L0FJK2"/>
<dbReference type="GO" id="GO:0005634">
    <property type="term" value="C:nucleus"/>
    <property type="evidence" value="ECO:0007669"/>
    <property type="project" value="TreeGrafter"/>
</dbReference>
<organism evidence="2 3">
    <name type="scientific">Sphaeroforma arctica JP610</name>
    <dbReference type="NCBI Taxonomy" id="667725"/>
    <lineage>
        <taxon>Eukaryota</taxon>
        <taxon>Ichthyosporea</taxon>
        <taxon>Ichthyophonida</taxon>
        <taxon>Sphaeroforma</taxon>
    </lineage>
</organism>
<dbReference type="PROSITE" id="PS51186">
    <property type="entry name" value="GNAT"/>
    <property type="match status" value="1"/>
</dbReference>
<dbReference type="SUPFAM" id="SSF55729">
    <property type="entry name" value="Acyl-CoA N-acyltransferases (Nat)"/>
    <property type="match status" value="1"/>
</dbReference>
<accession>A0A0L0FJK2</accession>
<dbReference type="EMBL" id="KQ243018">
    <property type="protein sequence ID" value="KNC76636.1"/>
    <property type="molecule type" value="Genomic_DNA"/>
</dbReference>
<gene>
    <name evidence="2" type="ORF">SARC_10871</name>
</gene>
<evidence type="ECO:0000259" key="1">
    <source>
        <dbReference type="PROSITE" id="PS51186"/>
    </source>
</evidence>
<dbReference type="PANTHER" id="PTHR43138:SF1">
    <property type="entry name" value="N-ACETYLTRANSFERASE ACA1"/>
    <property type="match status" value="1"/>
</dbReference>
<evidence type="ECO:0000313" key="3">
    <source>
        <dbReference type="Proteomes" id="UP000054560"/>
    </source>
</evidence>
<dbReference type="InterPro" id="IPR016181">
    <property type="entry name" value="Acyl_CoA_acyltransferase"/>
</dbReference>
<dbReference type="eggNOG" id="ENOG502QRFX">
    <property type="taxonomic scope" value="Eukaryota"/>
</dbReference>
<dbReference type="InterPro" id="IPR052742">
    <property type="entry name" value="Mito_N-acetyltransferase"/>
</dbReference>
<dbReference type="InterPro" id="IPR000182">
    <property type="entry name" value="GNAT_dom"/>
</dbReference>
<dbReference type="OrthoDB" id="10264707at2759"/>
<dbReference type="GeneID" id="25911375"/>
<reference evidence="2 3" key="1">
    <citation type="submission" date="2011-02" db="EMBL/GenBank/DDBJ databases">
        <title>The Genome Sequence of Sphaeroforma arctica JP610.</title>
        <authorList>
            <consortium name="The Broad Institute Genome Sequencing Platform"/>
            <person name="Russ C."/>
            <person name="Cuomo C."/>
            <person name="Young S.K."/>
            <person name="Zeng Q."/>
            <person name="Gargeya S."/>
            <person name="Alvarado L."/>
            <person name="Berlin A."/>
            <person name="Chapman S.B."/>
            <person name="Chen Z."/>
            <person name="Freedman E."/>
            <person name="Gellesch M."/>
            <person name="Goldberg J."/>
            <person name="Griggs A."/>
            <person name="Gujja S."/>
            <person name="Heilman E."/>
            <person name="Heiman D."/>
            <person name="Howarth C."/>
            <person name="Mehta T."/>
            <person name="Neiman D."/>
            <person name="Pearson M."/>
            <person name="Roberts A."/>
            <person name="Saif S."/>
            <person name="Shea T."/>
            <person name="Shenoy N."/>
            <person name="Sisk P."/>
            <person name="Stolte C."/>
            <person name="Sykes S."/>
            <person name="White J."/>
            <person name="Yandava C."/>
            <person name="Burger G."/>
            <person name="Gray M.W."/>
            <person name="Holland P.W.H."/>
            <person name="King N."/>
            <person name="Lang F.B.F."/>
            <person name="Roger A.J."/>
            <person name="Ruiz-Trillo I."/>
            <person name="Haas B."/>
            <person name="Nusbaum C."/>
            <person name="Birren B."/>
        </authorList>
    </citation>
    <scope>NUCLEOTIDE SEQUENCE [LARGE SCALE GENOMIC DNA]</scope>
    <source>
        <strain evidence="2 3">JP610</strain>
    </source>
</reference>
<dbReference type="RefSeq" id="XP_014150538.1">
    <property type="nucleotide sequence ID" value="XM_014295063.1"/>
</dbReference>
<keyword evidence="3" id="KW-1185">Reference proteome</keyword>
<dbReference type="Gene3D" id="3.40.630.30">
    <property type="match status" value="1"/>
</dbReference>
<proteinExistence type="predicted"/>
<dbReference type="PANTHER" id="PTHR43138">
    <property type="entry name" value="ACETYLTRANSFERASE, GNAT FAMILY"/>
    <property type="match status" value="1"/>
</dbReference>
<protein>
    <recommendedName>
        <fullName evidence="1">N-acetyltransferase domain-containing protein</fullName>
    </recommendedName>
</protein>
<dbReference type="STRING" id="667725.A0A0L0FJK2"/>
<feature type="domain" description="N-acetyltransferase" evidence="1">
    <location>
        <begin position="72"/>
        <end position="226"/>
    </location>
</feature>